<dbReference type="GO" id="GO:0016593">
    <property type="term" value="C:Cdc73/Paf1 complex"/>
    <property type="evidence" value="ECO:0007669"/>
    <property type="project" value="InterPro"/>
</dbReference>
<evidence type="ECO:0000259" key="4">
    <source>
        <dbReference type="Pfam" id="PF02872"/>
    </source>
</evidence>
<gene>
    <name evidence="5" type="ORF">MCAP1_002587</name>
</gene>
<dbReference type="Pfam" id="PF02872">
    <property type="entry name" value="5_nucleotid_C"/>
    <property type="match status" value="1"/>
</dbReference>
<keyword evidence="3" id="KW-0732">Signal</keyword>
<dbReference type="SUPFAM" id="SSF55816">
    <property type="entry name" value="5'-nucleotidase (syn. UDP-sugar hydrolase), C-terminal domain"/>
    <property type="match status" value="1"/>
</dbReference>
<evidence type="ECO:0000256" key="3">
    <source>
        <dbReference type="SAM" id="SignalP"/>
    </source>
</evidence>
<dbReference type="Gene3D" id="3.90.780.10">
    <property type="entry name" value="5'-Nucleotidase, C-terminal domain"/>
    <property type="match status" value="1"/>
</dbReference>
<dbReference type="PANTHER" id="PTHR11575">
    <property type="entry name" value="5'-NUCLEOTIDASE-RELATED"/>
    <property type="match status" value="1"/>
</dbReference>
<feature type="compositionally biased region" description="Basic residues" evidence="2">
    <location>
        <begin position="1010"/>
        <end position="1020"/>
    </location>
</feature>
<dbReference type="PANTHER" id="PTHR11575:SF24">
    <property type="entry name" value="5'-NUCLEOTIDASE"/>
    <property type="match status" value="1"/>
</dbReference>
<accession>A0AAF0E9Y9</accession>
<dbReference type="AlphaFoldDB" id="A0AAF0E9Y9"/>
<dbReference type="GO" id="GO:0006368">
    <property type="term" value="P:transcription elongation by RNA polymerase II"/>
    <property type="evidence" value="ECO:0007669"/>
    <property type="project" value="InterPro"/>
</dbReference>
<dbReference type="InterPro" id="IPR036907">
    <property type="entry name" value="5'-Nucleotdase_C_sf"/>
</dbReference>
<organism evidence="5 6">
    <name type="scientific">Malassezia caprae</name>
    <dbReference type="NCBI Taxonomy" id="1381934"/>
    <lineage>
        <taxon>Eukaryota</taxon>
        <taxon>Fungi</taxon>
        <taxon>Dikarya</taxon>
        <taxon>Basidiomycota</taxon>
        <taxon>Ustilaginomycotina</taxon>
        <taxon>Malasseziomycetes</taxon>
        <taxon>Malasseziales</taxon>
        <taxon>Malasseziaceae</taxon>
        <taxon>Malassezia</taxon>
    </lineage>
</organism>
<dbReference type="GO" id="GO:0009166">
    <property type="term" value="P:nucleotide catabolic process"/>
    <property type="evidence" value="ECO:0007669"/>
    <property type="project" value="InterPro"/>
</dbReference>
<keyword evidence="6" id="KW-1185">Reference proteome</keyword>
<proteinExistence type="inferred from homology"/>
<feature type="domain" description="5'-Nucleotidase C-terminal" evidence="4">
    <location>
        <begin position="302"/>
        <end position="426"/>
    </location>
</feature>
<feature type="chain" id="PRO_5041963614" description="5'-Nucleotidase C-terminal domain-containing protein" evidence="3">
    <location>
        <begin position="18"/>
        <end position="1020"/>
    </location>
</feature>
<reference evidence="5" key="1">
    <citation type="submission" date="2023-03" db="EMBL/GenBank/DDBJ databases">
        <title>Mating type loci evolution in Malassezia.</title>
        <authorList>
            <person name="Coelho M.A."/>
        </authorList>
    </citation>
    <scope>NUCLEOTIDE SEQUENCE</scope>
    <source>
        <strain evidence="5">CBS 10434</strain>
    </source>
</reference>
<evidence type="ECO:0000313" key="6">
    <source>
        <dbReference type="Proteomes" id="UP001220961"/>
    </source>
</evidence>
<dbReference type="GO" id="GO:0016787">
    <property type="term" value="F:hydrolase activity"/>
    <property type="evidence" value="ECO:0007669"/>
    <property type="project" value="InterPro"/>
</dbReference>
<sequence>MLLAALLLLCVGTYAHANRVASLLYFQDCHEITPVPHGNGSWGGIARLATVLKEHNTSHTDIVFGGDLAGGTLFGAMYKGVPFIDMFNRLGVTLANFGQHDFDYGYNHTLDLYRLSHFPWVSSNLANASTHAPFVNTTHLVRQHGDLHIGYFGLTTDMNTTVDTGIVEEPIVRSGRHAIKALGDVDAVVAVTQLNNASAWELMTALPSIRVLLREEDSAVAHGRIDEVAPGRYIVVPRGDYGSVTQVLFTKDDGCTKVGVHVHKVDASVREDPEFLRLETKLERSLNKTLSERVGTAAAAFSVAETGNLVTDAYRHESGAQLGWQGSGGVRSSIPQGPLTLRSLYSVLPFGDALGVINVTGVDVRATLQRTLSATNRTSELPFVSGMDYAYAQHDSGFDLVNVTLPSGRALDLSAHYSLVLPNFHVSDEFRHPKFLAKNVTTDAASLVRAVKAWHTVRPSDLIERVRYPNPLPELPYPPKLIQVPAPEPNYTSPAFALRMTDSLQLPVTVDAEAGMPIDLAKLEHLWIGDGSQPAAWSEPLDWEQVDDEDAFLLSDDLASEAGAGIESQGQGLAKAQAQAANVTWLRRTEYLSAEQRKQRSADAKQAAPQLDTSRPAQIDRIEQGFAAANTPLSSLSHPSKPGVHAVDAYEVLPDPETWATSFQIIRFAGVLGRSAKGEPALDPRMDAALLRPVTDPLTGQQRVSLYLTCADTLPPYAPEGEDPPHDEWDEATQQQREDLGTARFRKRRRLGVYPPVPWLDGATAEGDSNVYGTGFRHVRDLEPIDQPGPSDHLLAIVLDDQQPDAAPELGPVDVDQTLTQAMQQDDLFEAEELPDVDTTLPPQSARERERQHVVTPASEGRKVAYYHPIDMRYGLRLRRTRKAEQRLLVPYEGFWHRIVVGHRPLTEREVARRLVMREAVDALDMEGVEYVESEEEAEETEEAEADEPAEAADEPSEEASAPGATEADEADEAGSDADSDEADLDIDADELADLQAEADAHDPESMPAGRRRRRQEASD</sequence>
<feature type="region of interest" description="Disordered" evidence="2">
    <location>
        <begin position="596"/>
        <end position="616"/>
    </location>
</feature>
<protein>
    <recommendedName>
        <fullName evidence="4">5'-Nucleotidase C-terminal domain-containing protein</fullName>
    </recommendedName>
</protein>
<feature type="compositionally biased region" description="Acidic residues" evidence="2">
    <location>
        <begin position="967"/>
        <end position="993"/>
    </location>
</feature>
<dbReference type="InterPro" id="IPR007133">
    <property type="entry name" value="RNA_pol_II-assoc_Paf1"/>
</dbReference>
<dbReference type="InterPro" id="IPR008334">
    <property type="entry name" value="5'-Nucleotdase_C"/>
</dbReference>
<dbReference type="Pfam" id="PF03985">
    <property type="entry name" value="Paf1"/>
    <property type="match status" value="2"/>
</dbReference>
<name>A0AAF0E9Y9_9BASI</name>
<dbReference type="SUPFAM" id="SSF56300">
    <property type="entry name" value="Metallo-dependent phosphatases"/>
    <property type="match status" value="1"/>
</dbReference>
<feature type="signal peptide" evidence="3">
    <location>
        <begin position="1"/>
        <end position="17"/>
    </location>
</feature>
<dbReference type="Gene3D" id="3.60.21.10">
    <property type="match status" value="1"/>
</dbReference>
<dbReference type="InterPro" id="IPR006179">
    <property type="entry name" value="5_nucleotidase/apyrase"/>
</dbReference>
<dbReference type="Proteomes" id="UP001220961">
    <property type="component" value="Chromosome 5"/>
</dbReference>
<evidence type="ECO:0000256" key="1">
    <source>
        <dbReference type="ARBA" id="ARBA00006654"/>
    </source>
</evidence>
<dbReference type="EMBL" id="CP119912">
    <property type="protein sequence ID" value="WFD20343.1"/>
    <property type="molecule type" value="Genomic_DNA"/>
</dbReference>
<feature type="region of interest" description="Disordered" evidence="2">
    <location>
        <begin position="930"/>
        <end position="1020"/>
    </location>
</feature>
<feature type="region of interest" description="Disordered" evidence="2">
    <location>
        <begin position="829"/>
        <end position="857"/>
    </location>
</feature>
<evidence type="ECO:0000313" key="5">
    <source>
        <dbReference type="EMBL" id="WFD20343.1"/>
    </source>
</evidence>
<feature type="compositionally biased region" description="Acidic residues" evidence="2">
    <location>
        <begin position="930"/>
        <end position="958"/>
    </location>
</feature>
<evidence type="ECO:0000256" key="2">
    <source>
        <dbReference type="SAM" id="MobiDB-lite"/>
    </source>
</evidence>
<comment type="similarity">
    <text evidence="1">Belongs to the 5'-nucleotidase family.</text>
</comment>
<dbReference type="InterPro" id="IPR029052">
    <property type="entry name" value="Metallo-depent_PP-like"/>
</dbReference>